<accession>A0A0C1QNT8</accession>
<dbReference type="RefSeq" id="WP_039609775.1">
    <property type="nucleotide sequence ID" value="NZ_JWIC01000006.1"/>
</dbReference>
<comment type="caution">
    <text evidence="7">The sequence shown here is derived from an EMBL/GenBank/DDBJ whole genome shotgun (WGS) entry which is preliminary data.</text>
</comment>
<evidence type="ECO:0000256" key="4">
    <source>
        <dbReference type="ARBA" id="ARBA00022694"/>
    </source>
</evidence>
<evidence type="ECO:0000313" key="7">
    <source>
        <dbReference type="EMBL" id="KID56707.1"/>
    </source>
</evidence>
<evidence type="ECO:0000313" key="8">
    <source>
        <dbReference type="Proteomes" id="UP000031327"/>
    </source>
</evidence>
<proteinExistence type="inferred from homology"/>
<feature type="domain" description="DTW" evidence="6">
    <location>
        <begin position="2"/>
        <end position="190"/>
    </location>
</feature>
<dbReference type="OrthoDB" id="268835at2"/>
<dbReference type="PANTHER" id="PTHR21392:SF0">
    <property type="entry name" value="TRNA-URIDINE AMINOCARBOXYPROPYLTRANSFERASE 2"/>
    <property type="match status" value="1"/>
</dbReference>
<dbReference type="InterPro" id="IPR039262">
    <property type="entry name" value="DTWD2/TAPT"/>
</dbReference>
<comment type="similarity">
    <text evidence="5">Belongs to the TDD superfamily. DTWD2 family.</text>
</comment>
<dbReference type="EMBL" id="JWIC01000006">
    <property type="protein sequence ID" value="KID56707.1"/>
    <property type="molecule type" value="Genomic_DNA"/>
</dbReference>
<dbReference type="PANTHER" id="PTHR21392">
    <property type="entry name" value="TRNA-URIDINE AMINOCARBOXYPROPYLTRANSFERASE 2"/>
    <property type="match status" value="1"/>
</dbReference>
<dbReference type="GO" id="GO:0016432">
    <property type="term" value="F:tRNA-uridine aminocarboxypropyltransferase activity"/>
    <property type="evidence" value="ECO:0007669"/>
    <property type="project" value="UniProtKB-EC"/>
</dbReference>
<sequence length="202" mass="22917">MKRSTCDICHFSTKTCVCSYVTSPKLSNQTRIIVLQHPSEVTVAKNTVRLLNLQLSAIEVYVGESPSDFKVPQEIARTYNCGLLYPAPNAINVESISSKSKPVEVLFVLDGTWKKANKIALLNPWLNNLNKITFSQRPENNYSIRKAEQSYSLSTLEACAYFLACYENLQIEPLHHLLAGMIHEQTKFMPDDVKKRYLSEDN</sequence>
<keyword evidence="3" id="KW-0949">S-adenosyl-L-methionine</keyword>
<evidence type="ECO:0000256" key="2">
    <source>
        <dbReference type="ARBA" id="ARBA00022679"/>
    </source>
</evidence>
<dbReference type="EC" id="2.5.1.25" evidence="1"/>
<dbReference type="Pfam" id="PF03942">
    <property type="entry name" value="DTW"/>
    <property type="match status" value="1"/>
</dbReference>
<dbReference type="SMART" id="SM01144">
    <property type="entry name" value="DTW"/>
    <property type="match status" value="1"/>
</dbReference>
<organism evidence="7 8">
    <name type="scientific">Pseudoalteromonas luteoviolacea</name>
    <dbReference type="NCBI Taxonomy" id="43657"/>
    <lineage>
        <taxon>Bacteria</taxon>
        <taxon>Pseudomonadati</taxon>
        <taxon>Pseudomonadota</taxon>
        <taxon>Gammaproteobacteria</taxon>
        <taxon>Alteromonadales</taxon>
        <taxon>Pseudoalteromonadaceae</taxon>
        <taxon>Pseudoalteromonas</taxon>
    </lineage>
</organism>
<keyword evidence="4" id="KW-0819">tRNA processing</keyword>
<protein>
    <recommendedName>
        <fullName evidence="1">tRNA-uridine aminocarboxypropyltransferase</fullName>
        <ecNumber evidence="1">2.5.1.25</ecNumber>
    </recommendedName>
</protein>
<gene>
    <name evidence="7" type="ORF">JF50_12395</name>
</gene>
<evidence type="ECO:0000256" key="1">
    <source>
        <dbReference type="ARBA" id="ARBA00012386"/>
    </source>
</evidence>
<dbReference type="InterPro" id="IPR005636">
    <property type="entry name" value="DTW"/>
</dbReference>
<keyword evidence="2" id="KW-0808">Transferase</keyword>
<evidence type="ECO:0000256" key="3">
    <source>
        <dbReference type="ARBA" id="ARBA00022691"/>
    </source>
</evidence>
<dbReference type="AlphaFoldDB" id="A0A0C1QNT8"/>
<dbReference type="GO" id="GO:0008033">
    <property type="term" value="P:tRNA processing"/>
    <property type="evidence" value="ECO:0007669"/>
    <property type="project" value="UniProtKB-KW"/>
</dbReference>
<dbReference type="Proteomes" id="UP000031327">
    <property type="component" value="Unassembled WGS sequence"/>
</dbReference>
<evidence type="ECO:0000256" key="5">
    <source>
        <dbReference type="ARBA" id="ARBA00034489"/>
    </source>
</evidence>
<name>A0A0C1QNT8_9GAMM</name>
<reference evidence="7 8" key="1">
    <citation type="submission" date="2014-12" db="EMBL/GenBank/DDBJ databases">
        <title>Draft Genome Sequence of Pseudoalteromonas luteoviolacea HI1.</title>
        <authorList>
            <person name="Asahina A.Y."/>
            <person name="Hadfield M.G."/>
        </authorList>
    </citation>
    <scope>NUCLEOTIDE SEQUENCE [LARGE SCALE GENOMIC DNA]</scope>
    <source>
        <strain evidence="7 8">HI1</strain>
    </source>
</reference>
<evidence type="ECO:0000259" key="6">
    <source>
        <dbReference type="SMART" id="SM01144"/>
    </source>
</evidence>